<evidence type="ECO:0000259" key="1">
    <source>
        <dbReference type="Pfam" id="PF12680"/>
    </source>
</evidence>
<reference evidence="3" key="1">
    <citation type="journal article" date="2019" name="Int. J. Syst. Evol. Microbiol.">
        <title>The Global Catalogue of Microorganisms (GCM) 10K type strain sequencing project: providing services to taxonomists for standard genome sequencing and annotation.</title>
        <authorList>
            <consortium name="The Broad Institute Genomics Platform"/>
            <consortium name="The Broad Institute Genome Sequencing Center for Infectious Disease"/>
            <person name="Wu L."/>
            <person name="Ma J."/>
        </authorList>
    </citation>
    <scope>NUCLEOTIDE SEQUENCE [LARGE SCALE GENOMIC DNA]</scope>
    <source>
        <strain evidence="3">JCM 18472</strain>
    </source>
</reference>
<comment type="caution">
    <text evidence="2">The sequence shown here is derived from an EMBL/GenBank/DDBJ whole genome shotgun (WGS) entry which is preliminary data.</text>
</comment>
<proteinExistence type="predicted"/>
<dbReference type="Proteomes" id="UP001500074">
    <property type="component" value="Unassembled WGS sequence"/>
</dbReference>
<organism evidence="2 3">
    <name type="scientific">Modicisalibacter zincidurans</name>
    <dbReference type="NCBI Taxonomy" id="1178777"/>
    <lineage>
        <taxon>Bacteria</taxon>
        <taxon>Pseudomonadati</taxon>
        <taxon>Pseudomonadota</taxon>
        <taxon>Gammaproteobacteria</taxon>
        <taxon>Oceanospirillales</taxon>
        <taxon>Halomonadaceae</taxon>
        <taxon>Modicisalibacter</taxon>
    </lineage>
</organism>
<dbReference type="EMBL" id="BAABKI010000020">
    <property type="protein sequence ID" value="GAA5175590.1"/>
    <property type="molecule type" value="Genomic_DNA"/>
</dbReference>
<dbReference type="Pfam" id="PF12680">
    <property type="entry name" value="SnoaL_2"/>
    <property type="match status" value="1"/>
</dbReference>
<evidence type="ECO:0000313" key="2">
    <source>
        <dbReference type="EMBL" id="GAA5175590.1"/>
    </source>
</evidence>
<gene>
    <name evidence="2" type="ORF">GCM10023342_19230</name>
</gene>
<name>A0ABP9REN4_9GAMM</name>
<dbReference type="Gene3D" id="3.10.450.50">
    <property type="match status" value="1"/>
</dbReference>
<dbReference type="InterPro" id="IPR032710">
    <property type="entry name" value="NTF2-like_dom_sf"/>
</dbReference>
<feature type="domain" description="SnoaL-like" evidence="1">
    <location>
        <begin position="37"/>
        <end position="89"/>
    </location>
</feature>
<accession>A0ABP9REN4</accession>
<dbReference type="SUPFAM" id="SSF54427">
    <property type="entry name" value="NTF2-like"/>
    <property type="match status" value="1"/>
</dbReference>
<protein>
    <recommendedName>
        <fullName evidence="1">SnoaL-like domain-containing protein</fullName>
    </recommendedName>
</protein>
<dbReference type="InterPro" id="IPR037401">
    <property type="entry name" value="SnoaL-like"/>
</dbReference>
<evidence type="ECO:0000313" key="3">
    <source>
        <dbReference type="Proteomes" id="UP001500074"/>
    </source>
</evidence>
<sequence length="127" mass="14018">MRMLGTTLEVIAVAAGRSRTTPVEGNHMSQLGIELLEAFSEALNRHDIDAVMAMMTEDCEFHALAGPELMGKRFVGQAEVRQALENAWKVRRTRPGSMANMSWWGTGALPRAPARARPWMASAPRRA</sequence>
<keyword evidence="3" id="KW-1185">Reference proteome</keyword>